<keyword evidence="15" id="KW-1185">Reference proteome</keyword>
<evidence type="ECO:0000256" key="9">
    <source>
        <dbReference type="ARBA" id="ARBA00073635"/>
    </source>
</evidence>
<dbReference type="SUPFAM" id="SSF69572">
    <property type="entry name" value="Activating enzymes of the ubiquitin-like proteins"/>
    <property type="match status" value="1"/>
</dbReference>
<dbReference type="CDD" id="cd00757">
    <property type="entry name" value="ThiF_MoeB_HesA_family"/>
    <property type="match status" value="1"/>
</dbReference>
<feature type="domain" description="Rhodanese" evidence="13">
    <location>
        <begin position="298"/>
        <end position="389"/>
    </location>
</feature>
<evidence type="ECO:0000256" key="4">
    <source>
        <dbReference type="ARBA" id="ARBA00022840"/>
    </source>
</evidence>
<dbReference type="GO" id="GO:0005524">
    <property type="term" value="F:ATP binding"/>
    <property type="evidence" value="ECO:0007669"/>
    <property type="project" value="UniProtKB-KW"/>
</dbReference>
<evidence type="ECO:0000256" key="2">
    <source>
        <dbReference type="ARBA" id="ARBA00022679"/>
    </source>
</evidence>
<dbReference type="Proteomes" id="UP000475117">
    <property type="component" value="Chromosome"/>
</dbReference>
<keyword evidence="4" id="KW-0067">ATP-binding</keyword>
<dbReference type="AlphaFoldDB" id="A0A6B3L4G9"/>
<dbReference type="EMBL" id="CP066776">
    <property type="protein sequence ID" value="QQL45038.1"/>
    <property type="molecule type" value="Genomic_DNA"/>
</dbReference>
<keyword evidence="3" id="KW-0547">Nucleotide-binding</keyword>
<dbReference type="InterPro" id="IPR036873">
    <property type="entry name" value="Rhodanese-like_dom_sf"/>
</dbReference>
<keyword evidence="2 14" id="KW-0808">Transferase</keyword>
<evidence type="ECO:0000259" key="13">
    <source>
        <dbReference type="PROSITE" id="PS50206"/>
    </source>
</evidence>
<evidence type="ECO:0000256" key="10">
    <source>
        <dbReference type="ARBA" id="ARBA00075110"/>
    </source>
</evidence>
<dbReference type="EC" id="2.7.7.80" evidence="8"/>
<evidence type="ECO:0000256" key="6">
    <source>
        <dbReference type="ARBA" id="ARBA00055169"/>
    </source>
</evidence>
<dbReference type="Pfam" id="PF00899">
    <property type="entry name" value="ThiF"/>
    <property type="match status" value="1"/>
</dbReference>
<dbReference type="PROSITE" id="PS50206">
    <property type="entry name" value="RHODANESE_3"/>
    <property type="match status" value="1"/>
</dbReference>
<dbReference type="InterPro" id="IPR000594">
    <property type="entry name" value="ThiF_NAD_FAD-bd"/>
</dbReference>
<dbReference type="GO" id="GO:0008641">
    <property type="term" value="F:ubiquitin-like modifier activating enzyme activity"/>
    <property type="evidence" value="ECO:0007669"/>
    <property type="project" value="InterPro"/>
</dbReference>
<dbReference type="NCBIfam" id="NF004281">
    <property type="entry name" value="PRK05690.1"/>
    <property type="match status" value="1"/>
</dbReference>
<reference evidence="14 15" key="1">
    <citation type="submission" date="2020-12" db="EMBL/GenBank/DDBJ databases">
        <title>Sulforoseuscoccus oceanibium gen. nov., sp. nov., a representative of the phylum Verrucomicrobia with special cytoplasmic membrane, and proposal of Sulforoseuscoccusaceae fam. nov.</title>
        <authorList>
            <person name="Xi F."/>
        </authorList>
    </citation>
    <scope>NUCLEOTIDE SEQUENCE [LARGE SCALE GENOMIC DNA]</scope>
    <source>
        <strain evidence="14 15">T37</strain>
    </source>
</reference>
<evidence type="ECO:0000256" key="5">
    <source>
        <dbReference type="ARBA" id="ARBA00052218"/>
    </source>
</evidence>
<comment type="subunit">
    <text evidence="7">Homodimer. Forms a stable heterotetrameric complex of 2 MoeB and 2 MoaD during adenylation of MoaD.</text>
</comment>
<comment type="catalytic activity">
    <reaction evidence="5">
        <text>[molybdopterin-synthase sulfur-carrier protein]-C-terminal Gly-Gly + ATP + H(+) = [molybdopterin-synthase sulfur-carrier protein]-C-terminal Gly-Gly-AMP + diphosphate</text>
        <dbReference type="Rhea" id="RHEA:43616"/>
        <dbReference type="Rhea" id="RHEA-COMP:12159"/>
        <dbReference type="Rhea" id="RHEA-COMP:12202"/>
        <dbReference type="ChEBI" id="CHEBI:15378"/>
        <dbReference type="ChEBI" id="CHEBI:30616"/>
        <dbReference type="ChEBI" id="CHEBI:33019"/>
        <dbReference type="ChEBI" id="CHEBI:90618"/>
        <dbReference type="ChEBI" id="CHEBI:90778"/>
        <dbReference type="EC" id="2.7.7.80"/>
    </reaction>
</comment>
<comment type="similarity">
    <text evidence="1">Belongs to the HesA/MoeB/ThiF family.</text>
</comment>
<dbReference type="Pfam" id="PF00581">
    <property type="entry name" value="Rhodanese"/>
    <property type="match status" value="1"/>
</dbReference>
<accession>A0A6B3L4G9</accession>
<dbReference type="CDD" id="cd00158">
    <property type="entry name" value="RHOD"/>
    <property type="match status" value="1"/>
</dbReference>
<evidence type="ECO:0000256" key="1">
    <source>
        <dbReference type="ARBA" id="ARBA00009919"/>
    </source>
</evidence>
<evidence type="ECO:0000256" key="7">
    <source>
        <dbReference type="ARBA" id="ARBA00063809"/>
    </source>
</evidence>
<dbReference type="GO" id="GO:0005829">
    <property type="term" value="C:cytosol"/>
    <property type="evidence" value="ECO:0007669"/>
    <property type="project" value="TreeGrafter"/>
</dbReference>
<comment type="function">
    <text evidence="6">Catalyzes the adenylation by ATP of the carboxyl group of the C-terminal glycine of sulfur carrier protein MoaD.</text>
</comment>
<evidence type="ECO:0000256" key="11">
    <source>
        <dbReference type="ARBA" id="ARBA00075328"/>
    </source>
</evidence>
<dbReference type="FunFam" id="3.40.50.720:FF:000033">
    <property type="entry name" value="Adenylyltransferase and sulfurtransferase MOCS3"/>
    <property type="match status" value="1"/>
</dbReference>
<sequence length="389" mass="41144">MDHTLNRDELDRYARHLTLPGFGTDGQQRLKNGAVLCIGTGGLGSPAAMYLAAAGVGRVGLVDADVVERSNLQRQIIHGESGVGRSKLASAVERLKEINPNVQVDVHEVRFTAANAKEIAADYDVILDGTDNFPTRFLSNDVAVLLKKPNVYGSILLFEGQVSVFAPHLGGPCYRCLFPEPPAPDAVPSCAEAGVIGALPGVIGSMQAMEAVKLLAGVGEPPLGKLVHYDALTTSFRSFAVRRDPQCKLCGDHPTQTGLVDYEGFCGLPGDSGMPEFAAEGVRNISVTGLWDVIRNGVPAGAVVLDVREEKEFASGRAPGSRLEALSTLKQRFDAVCAECEGLDSVYVICKAGGRSLRACKALRDAGVKNLINVAGGMDAWKAAGLEME</sequence>
<dbReference type="PANTHER" id="PTHR10953">
    <property type="entry name" value="UBIQUITIN-ACTIVATING ENZYME E1"/>
    <property type="match status" value="1"/>
</dbReference>
<dbReference type="Gene3D" id="3.40.50.720">
    <property type="entry name" value="NAD(P)-binding Rossmann-like Domain"/>
    <property type="match status" value="1"/>
</dbReference>
<dbReference type="KEGG" id="soa:G3M56_000165"/>
<dbReference type="GO" id="GO:0008146">
    <property type="term" value="F:sulfotransferase activity"/>
    <property type="evidence" value="ECO:0007669"/>
    <property type="project" value="TreeGrafter"/>
</dbReference>
<dbReference type="Gene3D" id="3.40.250.10">
    <property type="entry name" value="Rhodanese-like domain"/>
    <property type="match status" value="1"/>
</dbReference>
<dbReference type="InterPro" id="IPR035985">
    <property type="entry name" value="Ubiquitin-activating_enz"/>
</dbReference>
<evidence type="ECO:0000256" key="8">
    <source>
        <dbReference type="ARBA" id="ARBA00066884"/>
    </source>
</evidence>
<protein>
    <recommendedName>
        <fullName evidence="9">Molybdopterin-synthase adenylyltransferase</fullName>
        <ecNumber evidence="8">2.7.7.80</ecNumber>
    </recommendedName>
    <alternativeName>
        <fullName evidence="12">MoaD protein adenylase</fullName>
    </alternativeName>
    <alternativeName>
        <fullName evidence="10">Molybdopterin-converting factor subunit 1 adenylase</fullName>
    </alternativeName>
    <alternativeName>
        <fullName evidence="11">Sulfur carrier protein MoaD adenylyltransferase</fullName>
    </alternativeName>
</protein>
<evidence type="ECO:0000256" key="12">
    <source>
        <dbReference type="ARBA" id="ARBA00078531"/>
    </source>
</evidence>
<evidence type="ECO:0000256" key="3">
    <source>
        <dbReference type="ARBA" id="ARBA00022741"/>
    </source>
</evidence>
<dbReference type="PANTHER" id="PTHR10953:SF102">
    <property type="entry name" value="ADENYLYLTRANSFERASE AND SULFURTRANSFERASE MOCS3"/>
    <property type="match status" value="1"/>
</dbReference>
<dbReference type="GO" id="GO:0061605">
    <property type="term" value="F:molybdopterin-synthase adenylyltransferase activity"/>
    <property type="evidence" value="ECO:0007669"/>
    <property type="project" value="UniProtKB-EC"/>
</dbReference>
<evidence type="ECO:0000313" key="14">
    <source>
        <dbReference type="EMBL" id="QQL45038.1"/>
    </source>
</evidence>
<organism evidence="14 15">
    <name type="scientific">Sulfuriroseicoccus oceanibius</name>
    <dbReference type="NCBI Taxonomy" id="2707525"/>
    <lineage>
        <taxon>Bacteria</taxon>
        <taxon>Pseudomonadati</taxon>
        <taxon>Verrucomicrobiota</taxon>
        <taxon>Verrucomicrobiia</taxon>
        <taxon>Verrucomicrobiales</taxon>
        <taxon>Verrucomicrobiaceae</taxon>
        <taxon>Sulfuriroseicoccus</taxon>
    </lineage>
</organism>
<keyword evidence="14" id="KW-0548">Nucleotidyltransferase</keyword>
<proteinExistence type="inferred from homology"/>
<dbReference type="InterPro" id="IPR001763">
    <property type="entry name" value="Rhodanese-like_dom"/>
</dbReference>
<gene>
    <name evidence="14" type="primary">moeB</name>
    <name evidence="14" type="ORF">G3M56_000165</name>
</gene>
<dbReference type="RefSeq" id="WP_164364915.1">
    <property type="nucleotide sequence ID" value="NZ_CP066776.1"/>
</dbReference>
<dbReference type="InterPro" id="IPR045886">
    <property type="entry name" value="ThiF/MoeB/HesA"/>
</dbReference>
<dbReference type="GO" id="GO:0004792">
    <property type="term" value="F:thiosulfate-cyanide sulfurtransferase activity"/>
    <property type="evidence" value="ECO:0007669"/>
    <property type="project" value="TreeGrafter"/>
</dbReference>
<dbReference type="SMART" id="SM00450">
    <property type="entry name" value="RHOD"/>
    <property type="match status" value="1"/>
</dbReference>
<name>A0A6B3L4G9_9BACT</name>
<evidence type="ECO:0000313" key="15">
    <source>
        <dbReference type="Proteomes" id="UP000475117"/>
    </source>
</evidence>